<proteinExistence type="predicted"/>
<evidence type="ECO:0000313" key="2">
    <source>
        <dbReference type="EMBL" id="EFQ82955.1"/>
    </source>
</evidence>
<dbReference type="HOGENOM" id="CLU_2257727_0_0_11"/>
<dbReference type="RefSeq" id="WP_007077256.1">
    <property type="nucleotide sequence ID" value="NZ_CM001024.1"/>
</dbReference>
<feature type="compositionally biased region" description="Basic and acidic residues" evidence="1">
    <location>
        <begin position="14"/>
        <end position="30"/>
    </location>
</feature>
<reference evidence="2" key="1">
    <citation type="submission" date="2010-08" db="EMBL/GenBank/DDBJ databases">
        <authorList>
            <person name="Muzny D."/>
            <person name="Qin X."/>
            <person name="Buhay C."/>
            <person name="Dugan-Rocha S."/>
            <person name="Ding Y."/>
            <person name="Chen G."/>
            <person name="Hawes A."/>
            <person name="Holder M."/>
            <person name="Jhangiani S."/>
            <person name="Johnson A."/>
            <person name="Khan Z."/>
            <person name="Li Z."/>
            <person name="Liu W."/>
            <person name="Liu X."/>
            <person name="Perez L."/>
            <person name="Shen H."/>
            <person name="Wang Q."/>
            <person name="Watt J."/>
            <person name="Xi L."/>
            <person name="Xin Y."/>
            <person name="Zhou J."/>
            <person name="Deng J."/>
            <person name="Jiang H."/>
            <person name="Liu Y."/>
            <person name="Qu J."/>
            <person name="Song X.-Z."/>
            <person name="Zhang L."/>
            <person name="Villasana D."/>
            <person name="Johnson A."/>
            <person name="Liu J."/>
            <person name="Liyanage D."/>
            <person name="Lorensuhewa L."/>
            <person name="Robinson T."/>
            <person name="Song A."/>
            <person name="Song B.-B."/>
            <person name="Dinh H."/>
            <person name="Thornton R."/>
            <person name="Coyle M."/>
            <person name="Francisco L."/>
            <person name="Jackson L."/>
            <person name="Javaid M."/>
            <person name="Korchina V."/>
            <person name="Kovar C."/>
            <person name="Mata R."/>
            <person name="Mathew T."/>
            <person name="Ngo R."/>
            <person name="Nguyen L."/>
            <person name="Nguyen N."/>
            <person name="Okwuonu G."/>
            <person name="Ongeri F."/>
            <person name="Pham C."/>
            <person name="Simmons D."/>
            <person name="Wilczek-Boney K."/>
            <person name="Hale W."/>
            <person name="Jakkamsetti A."/>
            <person name="Pham P."/>
            <person name="Ruth R."/>
            <person name="San Lucas F."/>
            <person name="Warren J."/>
            <person name="Zhang J."/>
            <person name="Zhao Z."/>
            <person name="Zhou C."/>
            <person name="Zhu D."/>
            <person name="Lee S."/>
            <person name="Bess C."/>
            <person name="Blankenburg K."/>
            <person name="Forbes L."/>
            <person name="Fu Q."/>
            <person name="Gubbala S."/>
            <person name="Hirani K."/>
            <person name="Jayaseelan J.C."/>
            <person name="Lara F."/>
            <person name="Munidasa M."/>
            <person name="Palculict T."/>
            <person name="Patil S."/>
            <person name="Pu L.-L."/>
            <person name="Saada N."/>
            <person name="Tang L."/>
            <person name="Weissenberger G."/>
            <person name="Zhu Y."/>
            <person name="Hemphill L."/>
            <person name="Shang Y."/>
            <person name="Youmans B."/>
            <person name="Ayvaz T."/>
            <person name="Ross M."/>
            <person name="Santibanez J."/>
            <person name="Aqrawi P."/>
            <person name="Gross S."/>
            <person name="Joshi V."/>
            <person name="Fowler G."/>
            <person name="Nazareth L."/>
            <person name="Reid J."/>
            <person name="Worley K."/>
            <person name="Petrosino J."/>
            <person name="Highlander S."/>
            <person name="Gibbs R."/>
        </authorList>
    </citation>
    <scope>NUCLEOTIDE SEQUENCE [LARGE SCALE GENOMIC DNA]</scope>
    <source>
        <strain evidence="2">DSM 15272</strain>
    </source>
</reference>
<feature type="compositionally biased region" description="Polar residues" evidence="1">
    <location>
        <begin position="1"/>
        <end position="10"/>
    </location>
</feature>
<name>E2SCK2_9ACTN</name>
<keyword evidence="3" id="KW-1185">Reference proteome</keyword>
<organism evidence="2 3">
    <name type="scientific">Aeromicrobium marinum DSM 15272</name>
    <dbReference type="NCBI Taxonomy" id="585531"/>
    <lineage>
        <taxon>Bacteria</taxon>
        <taxon>Bacillati</taxon>
        <taxon>Actinomycetota</taxon>
        <taxon>Actinomycetes</taxon>
        <taxon>Propionibacteriales</taxon>
        <taxon>Nocardioidaceae</taxon>
        <taxon>Aeromicrobium</taxon>
    </lineage>
</organism>
<comment type="caution">
    <text evidence="2">The sequence shown here is derived from an EMBL/GenBank/DDBJ whole genome shotgun (WGS) entry which is preliminary data.</text>
</comment>
<dbReference type="Proteomes" id="UP000003111">
    <property type="component" value="Unassembled WGS sequence"/>
</dbReference>
<dbReference type="AlphaFoldDB" id="E2SCK2"/>
<sequence length="103" mass="11513">MTEQPGTAWSNGKKVREPKDFSRWGMSHERPEKPRVIAWRPGDDRPNAPIIAALRAAGFDVWIGSRREPIGNFEVSCMDADSERARDIILGIDPAAEQLTVGR</sequence>
<feature type="region of interest" description="Disordered" evidence="1">
    <location>
        <begin position="1"/>
        <end position="30"/>
    </location>
</feature>
<accession>E2SCK2</accession>
<gene>
    <name evidence="2" type="ORF">HMPREF0063_12164</name>
</gene>
<evidence type="ECO:0000256" key="1">
    <source>
        <dbReference type="SAM" id="MobiDB-lite"/>
    </source>
</evidence>
<evidence type="ECO:0000313" key="3">
    <source>
        <dbReference type="Proteomes" id="UP000003111"/>
    </source>
</evidence>
<dbReference type="OrthoDB" id="3829815at2"/>
<protein>
    <submittedName>
        <fullName evidence="2">Uncharacterized protein</fullName>
    </submittedName>
</protein>
<dbReference type="EMBL" id="ACLF03000006">
    <property type="protein sequence ID" value="EFQ82955.1"/>
    <property type="molecule type" value="Genomic_DNA"/>
</dbReference>